<accession>A0ABM7WCR8</accession>
<dbReference type="EMBL" id="AP025516">
    <property type="protein sequence ID" value="BDD88733.1"/>
    <property type="molecule type" value="Genomic_DNA"/>
</dbReference>
<name>A0ABM7WCR8_9BACT</name>
<protein>
    <submittedName>
        <fullName evidence="2">Uncharacterized protein</fullName>
    </submittedName>
</protein>
<dbReference type="Gene3D" id="1.10.260.40">
    <property type="entry name" value="lambda repressor-like DNA-binding domains"/>
    <property type="match status" value="1"/>
</dbReference>
<evidence type="ECO:0000256" key="1">
    <source>
        <dbReference type="SAM" id="Coils"/>
    </source>
</evidence>
<evidence type="ECO:0000313" key="2">
    <source>
        <dbReference type="EMBL" id="BDD88733.1"/>
    </source>
</evidence>
<keyword evidence="3" id="KW-1185">Reference proteome</keyword>
<dbReference type="InterPro" id="IPR010982">
    <property type="entry name" value="Lambda_DNA-bd_dom_sf"/>
</dbReference>
<sequence>MQEKNQKIVKNILLSLAEYVKVKGINGVADYLGENRTRLYAWIKNNNIPDTGIILAKHPEISVDWLRTGKGPMLKQEQQKSRLRKTHEIYMPGDAEEDERSEHPSSSDMLIMTAKVLESNTVYRSALASNIRAFFQAVQGEEEMNDMREKMDQLMSDMAEMKELMKTMAKLETAEKKEAGNDH</sequence>
<gene>
    <name evidence="2" type="ORF">DPPLL_30980</name>
</gene>
<dbReference type="Proteomes" id="UP000830055">
    <property type="component" value="Chromosome"/>
</dbReference>
<reference evidence="2 3" key="1">
    <citation type="submission" date="2022-01" db="EMBL/GenBank/DDBJ databases">
        <title>Desulfofustis limnae sp. nov., a novel mesophilic sulfate-reducing bacterium isolated from marsh soil.</title>
        <authorList>
            <person name="Watanabe M."/>
            <person name="Takahashi A."/>
            <person name="Kojima H."/>
            <person name="Fukui M."/>
        </authorList>
    </citation>
    <scope>NUCLEOTIDE SEQUENCE [LARGE SCALE GENOMIC DNA]</scope>
    <source>
        <strain evidence="2 3">PPLL</strain>
    </source>
</reference>
<proteinExistence type="predicted"/>
<evidence type="ECO:0000313" key="3">
    <source>
        <dbReference type="Proteomes" id="UP000830055"/>
    </source>
</evidence>
<keyword evidence="1" id="KW-0175">Coiled coil</keyword>
<dbReference type="RefSeq" id="WP_284152068.1">
    <property type="nucleotide sequence ID" value="NZ_AP025516.1"/>
</dbReference>
<feature type="coiled-coil region" evidence="1">
    <location>
        <begin position="137"/>
        <end position="164"/>
    </location>
</feature>
<organism evidence="2 3">
    <name type="scientific">Desulfofustis limnaeus</name>
    <dbReference type="NCBI Taxonomy" id="2740163"/>
    <lineage>
        <taxon>Bacteria</taxon>
        <taxon>Pseudomonadati</taxon>
        <taxon>Thermodesulfobacteriota</taxon>
        <taxon>Desulfobulbia</taxon>
        <taxon>Desulfobulbales</taxon>
        <taxon>Desulfocapsaceae</taxon>
        <taxon>Desulfofustis</taxon>
    </lineage>
</organism>